<feature type="repeat" description="TPR" evidence="1">
    <location>
        <begin position="403"/>
        <end position="436"/>
    </location>
</feature>
<proteinExistence type="predicted"/>
<keyword evidence="1" id="KW-0802">TPR repeat</keyword>
<dbReference type="InterPro" id="IPR019734">
    <property type="entry name" value="TPR_rpt"/>
</dbReference>
<dbReference type="Pfam" id="PF13414">
    <property type="entry name" value="TPR_11"/>
    <property type="match status" value="1"/>
</dbReference>
<evidence type="ECO:0000313" key="5">
    <source>
        <dbReference type="Proteomes" id="UP000782610"/>
    </source>
</evidence>
<dbReference type="SUPFAM" id="SSF48452">
    <property type="entry name" value="TPR-like"/>
    <property type="match status" value="3"/>
</dbReference>
<feature type="signal peptide" evidence="3">
    <location>
        <begin position="1"/>
        <end position="19"/>
    </location>
</feature>
<dbReference type="SMART" id="SM00028">
    <property type="entry name" value="TPR"/>
    <property type="match status" value="5"/>
</dbReference>
<dbReference type="InterPro" id="IPR011990">
    <property type="entry name" value="TPR-like_helical_dom_sf"/>
</dbReference>
<gene>
    <name evidence="4" type="ORF">HY834_14175</name>
</gene>
<dbReference type="Proteomes" id="UP000782610">
    <property type="component" value="Unassembled WGS sequence"/>
</dbReference>
<name>A0A933L4J3_9HYPH</name>
<evidence type="ECO:0000256" key="3">
    <source>
        <dbReference type="SAM" id="SignalP"/>
    </source>
</evidence>
<feature type="region of interest" description="Disordered" evidence="2">
    <location>
        <begin position="549"/>
        <end position="577"/>
    </location>
</feature>
<protein>
    <submittedName>
        <fullName evidence="4">Tetratricopeptide repeat protein</fullName>
    </submittedName>
</protein>
<feature type="repeat" description="TPR" evidence="1">
    <location>
        <begin position="365"/>
        <end position="398"/>
    </location>
</feature>
<dbReference type="Pfam" id="PF13432">
    <property type="entry name" value="TPR_16"/>
    <property type="match status" value="2"/>
</dbReference>
<evidence type="ECO:0000256" key="2">
    <source>
        <dbReference type="SAM" id="MobiDB-lite"/>
    </source>
</evidence>
<dbReference type="AlphaFoldDB" id="A0A933L4J3"/>
<feature type="chain" id="PRO_5037184105" evidence="3">
    <location>
        <begin position="20"/>
        <end position="577"/>
    </location>
</feature>
<dbReference type="Gene3D" id="1.25.40.10">
    <property type="entry name" value="Tetratricopeptide repeat domain"/>
    <property type="match status" value="2"/>
</dbReference>
<evidence type="ECO:0000313" key="4">
    <source>
        <dbReference type="EMBL" id="MBI4922890.1"/>
    </source>
</evidence>
<dbReference type="PANTHER" id="PTHR12558:SF13">
    <property type="entry name" value="CELL DIVISION CYCLE PROTEIN 27 HOMOLOG"/>
    <property type="match status" value="1"/>
</dbReference>
<sequence>MNILLRLVAASGLAGLALAAPAAAEDLLAPQTVTGSYLAGQQAMSELRTPEAAQFFRAAAAEEWDNPLVLGRAFIAYAADGRIEEAADAARHLLALTPNNEMARIVLAAEALKQRRYDAAVRDLDQLGSDSFEGITGAILKAWALTGSGRIDDALASLDKIADGGLEEFLVFHRAIMADVAGRSSDAIQYITEAHDADPYTADIVEAYARMLGNAGQFDQAIDAIVQFEAQGLNHPVVTEVKEALANKQRPGLYADSVQAGAAEMFHSVGVAFAREGSNDVSMVLLRLAAYLNPRNDTVALVIGQLYDGAGQHVLANAVYDAIPTTSPMKAMAIVRVADNLDALGDRPQALRRLNNIVTTNPTDIDAISVLGDLYRTDKQYQSAADTYTKALALTGGASPGDWRFYYVRGISYERSDQFPLAEKDFLKALELNPNQPQVLNYLGYSWVDKGMNLTRALDMIQKAVDGSPNDGYIIDSLGWAYYRLGRYDDAVVELERAAILRSTDPEINDHLGDAYWRVGRHLEARFQWNVASSLDTEGNVKKRVAPKLAGGLDAAPPSEDSAPIQEETPAAPVAVN</sequence>
<keyword evidence="3" id="KW-0732">Signal</keyword>
<dbReference type="PANTHER" id="PTHR12558">
    <property type="entry name" value="CELL DIVISION CYCLE 16,23,27"/>
    <property type="match status" value="1"/>
</dbReference>
<dbReference type="PROSITE" id="PS50005">
    <property type="entry name" value="TPR"/>
    <property type="match status" value="2"/>
</dbReference>
<dbReference type="EMBL" id="JACRAF010000039">
    <property type="protein sequence ID" value="MBI4922890.1"/>
    <property type="molecule type" value="Genomic_DNA"/>
</dbReference>
<organism evidence="4 5">
    <name type="scientific">Devosia nanyangense</name>
    <dbReference type="NCBI Taxonomy" id="1228055"/>
    <lineage>
        <taxon>Bacteria</taxon>
        <taxon>Pseudomonadati</taxon>
        <taxon>Pseudomonadota</taxon>
        <taxon>Alphaproteobacteria</taxon>
        <taxon>Hyphomicrobiales</taxon>
        <taxon>Devosiaceae</taxon>
        <taxon>Devosia</taxon>
    </lineage>
</organism>
<accession>A0A933L4J3</accession>
<reference evidence="4" key="1">
    <citation type="submission" date="2020-07" db="EMBL/GenBank/DDBJ databases">
        <title>Huge and variable diversity of episymbiotic CPR bacteria and DPANN archaea in groundwater ecosystems.</title>
        <authorList>
            <person name="He C.Y."/>
            <person name="Keren R."/>
            <person name="Whittaker M."/>
            <person name="Farag I.F."/>
            <person name="Doudna J."/>
            <person name="Cate J.H.D."/>
            <person name="Banfield J.F."/>
        </authorList>
    </citation>
    <scope>NUCLEOTIDE SEQUENCE</scope>
    <source>
        <strain evidence="4">NC_groundwater_1586_Pr3_B-0.1um_66_15</strain>
    </source>
</reference>
<evidence type="ECO:0000256" key="1">
    <source>
        <dbReference type="PROSITE-ProRule" id="PRU00339"/>
    </source>
</evidence>
<comment type="caution">
    <text evidence="4">The sequence shown here is derived from an EMBL/GenBank/DDBJ whole genome shotgun (WGS) entry which is preliminary data.</text>
</comment>